<protein>
    <submittedName>
        <fullName evidence="1">Uncharacterized protein</fullName>
    </submittedName>
</protein>
<name>A0A2W4WN37_9CYAN</name>
<evidence type="ECO:0000313" key="2">
    <source>
        <dbReference type="Proteomes" id="UP000249467"/>
    </source>
</evidence>
<reference evidence="1 2" key="2">
    <citation type="submission" date="2018-06" db="EMBL/GenBank/DDBJ databases">
        <title>Metagenomic assembly of (sub)arctic Cyanobacteria and their associated microbiome from non-axenic cultures.</title>
        <authorList>
            <person name="Baurain D."/>
        </authorList>
    </citation>
    <scope>NUCLEOTIDE SEQUENCE [LARGE SCALE GENOMIC DNA]</scope>
    <source>
        <strain evidence="1">ULC066bin1</strain>
    </source>
</reference>
<comment type="caution">
    <text evidence="1">The sequence shown here is derived from an EMBL/GenBank/DDBJ whole genome shotgun (WGS) entry which is preliminary data.</text>
</comment>
<evidence type="ECO:0000313" key="1">
    <source>
        <dbReference type="EMBL" id="PZO44597.1"/>
    </source>
</evidence>
<sequence length="86" mass="10257">MLQDTIAIRHYQKITDSLVEMSERGYRSTDEMRLFLDGYLSALRVTNAVEVHHIHRLEEEVIRFLYDSSNFASPYEFEMEVDRGER</sequence>
<organism evidence="1 2">
    <name type="scientific">Pseudanabaena frigida</name>
    <dbReference type="NCBI Taxonomy" id="945775"/>
    <lineage>
        <taxon>Bacteria</taxon>
        <taxon>Bacillati</taxon>
        <taxon>Cyanobacteriota</taxon>
        <taxon>Cyanophyceae</taxon>
        <taxon>Pseudanabaenales</taxon>
        <taxon>Pseudanabaenaceae</taxon>
        <taxon>Pseudanabaena</taxon>
    </lineage>
</organism>
<dbReference type="EMBL" id="QBML01000002">
    <property type="protein sequence ID" value="PZO44597.1"/>
    <property type="molecule type" value="Genomic_DNA"/>
</dbReference>
<dbReference type="Proteomes" id="UP000249467">
    <property type="component" value="Unassembled WGS sequence"/>
</dbReference>
<dbReference type="InterPro" id="IPR046649">
    <property type="entry name" value="DUF6761"/>
</dbReference>
<dbReference type="Pfam" id="PF20547">
    <property type="entry name" value="DUF6761"/>
    <property type="match status" value="1"/>
</dbReference>
<reference evidence="1 2" key="1">
    <citation type="submission" date="2018-04" db="EMBL/GenBank/DDBJ databases">
        <authorList>
            <person name="Go L.Y."/>
            <person name="Mitchell J.A."/>
        </authorList>
    </citation>
    <scope>NUCLEOTIDE SEQUENCE [LARGE SCALE GENOMIC DNA]</scope>
    <source>
        <strain evidence="1">ULC066bin1</strain>
    </source>
</reference>
<accession>A0A2W4WN37</accession>
<dbReference type="AlphaFoldDB" id="A0A2W4WN37"/>
<gene>
    <name evidence="1" type="ORF">DCF19_02300</name>
</gene>
<proteinExistence type="predicted"/>